<evidence type="ECO:0000313" key="2">
    <source>
        <dbReference type="EMBL" id="ETV69126.1"/>
    </source>
</evidence>
<dbReference type="EMBL" id="KI913179">
    <property type="protein sequence ID" value="ETV69126.1"/>
    <property type="molecule type" value="Genomic_DNA"/>
</dbReference>
<dbReference type="AlphaFoldDB" id="W4FQB0"/>
<evidence type="ECO:0000259" key="1">
    <source>
        <dbReference type="Pfam" id="PF24906"/>
    </source>
</evidence>
<proteinExistence type="predicted"/>
<dbReference type="InterPro" id="IPR056866">
    <property type="entry name" value="Znf_WRKY19"/>
</dbReference>
<dbReference type="Pfam" id="PF24906">
    <property type="entry name" value="Zf_WRKY19"/>
    <property type="match status" value="1"/>
</dbReference>
<dbReference type="GeneID" id="20817085"/>
<reference evidence="2" key="1">
    <citation type="submission" date="2013-12" db="EMBL/GenBank/DDBJ databases">
        <title>The Genome Sequence of Aphanomyces astaci APO3.</title>
        <authorList>
            <consortium name="The Broad Institute Genomics Platform"/>
            <person name="Russ C."/>
            <person name="Tyler B."/>
            <person name="van West P."/>
            <person name="Dieguez-Uribeondo J."/>
            <person name="Young S.K."/>
            <person name="Zeng Q."/>
            <person name="Gargeya S."/>
            <person name="Fitzgerald M."/>
            <person name="Abouelleil A."/>
            <person name="Alvarado L."/>
            <person name="Chapman S.B."/>
            <person name="Gainer-Dewar J."/>
            <person name="Goldberg J."/>
            <person name="Griggs A."/>
            <person name="Gujja S."/>
            <person name="Hansen M."/>
            <person name="Howarth C."/>
            <person name="Imamovic A."/>
            <person name="Ireland A."/>
            <person name="Larimer J."/>
            <person name="McCowan C."/>
            <person name="Murphy C."/>
            <person name="Pearson M."/>
            <person name="Poon T.W."/>
            <person name="Priest M."/>
            <person name="Roberts A."/>
            <person name="Saif S."/>
            <person name="Shea T."/>
            <person name="Sykes S."/>
            <person name="Wortman J."/>
            <person name="Nusbaum C."/>
            <person name="Birren B."/>
        </authorList>
    </citation>
    <scope>NUCLEOTIDE SEQUENCE [LARGE SCALE GENOMIC DNA]</scope>
    <source>
        <strain evidence="2">APO3</strain>
    </source>
</reference>
<dbReference type="OrthoDB" id="76970at2759"/>
<dbReference type="PANTHER" id="PTHR31827:SF1">
    <property type="entry name" value="EMB|CAB89363.1"/>
    <property type="match status" value="1"/>
</dbReference>
<accession>W4FQB0</accession>
<sequence length="200" mass="20923">MVATLTTTWSTFSCDEVAFLLDALVGRPFTSDSFVHITSNILRLDAIPVAGPTEITPSPTAKLLVATSPPLFHCLQPCCGDAIRWPRGYCSAHGGKAKCSEQDCTRDRQTGGKCIKHGGGLRCKVQNCPRSVQTRGLCKAHGGGVRCQVIGCCNGSQGGGFCRGHGGGKKCVVPGCDKGVQKCNLCTAHGSSKALSYGVH</sequence>
<dbReference type="PANTHER" id="PTHR31827">
    <property type="entry name" value="EMB|CAB89363.1"/>
    <property type="match status" value="1"/>
</dbReference>
<dbReference type="VEuPathDB" id="FungiDB:H257_15089"/>
<protein>
    <recommendedName>
        <fullName evidence="1">WRKY19-like zinc finger domain-containing protein</fullName>
    </recommendedName>
</protein>
<gene>
    <name evidence="2" type="ORF">H257_15089</name>
</gene>
<dbReference type="RefSeq" id="XP_009841379.1">
    <property type="nucleotide sequence ID" value="XM_009843077.1"/>
</dbReference>
<feature type="domain" description="WRKY19-like zinc finger" evidence="1">
    <location>
        <begin position="120"/>
        <end position="143"/>
    </location>
</feature>
<organism evidence="2">
    <name type="scientific">Aphanomyces astaci</name>
    <name type="common">Crayfish plague agent</name>
    <dbReference type="NCBI Taxonomy" id="112090"/>
    <lineage>
        <taxon>Eukaryota</taxon>
        <taxon>Sar</taxon>
        <taxon>Stramenopiles</taxon>
        <taxon>Oomycota</taxon>
        <taxon>Saprolegniomycetes</taxon>
        <taxon>Saprolegniales</taxon>
        <taxon>Verrucalvaceae</taxon>
        <taxon>Aphanomyces</taxon>
    </lineage>
</organism>
<name>W4FQB0_APHAT</name>